<evidence type="ECO:0000256" key="3">
    <source>
        <dbReference type="ARBA" id="ARBA00022490"/>
    </source>
</evidence>
<dbReference type="GO" id="GO:0097431">
    <property type="term" value="C:mitotic spindle pole"/>
    <property type="evidence" value="ECO:0007669"/>
    <property type="project" value="TreeGrafter"/>
</dbReference>
<keyword evidence="7" id="KW-1185">Reference proteome</keyword>
<reference evidence="8" key="1">
    <citation type="submission" date="2025-08" db="UniProtKB">
        <authorList>
            <consortium name="RefSeq"/>
        </authorList>
    </citation>
    <scope>IDENTIFICATION</scope>
</reference>
<comment type="similarity">
    <text evidence="2">Belongs to the FAM83 family.</text>
</comment>
<dbReference type="RefSeq" id="XP_030634161.1">
    <property type="nucleotide sequence ID" value="XM_030778301.1"/>
</dbReference>
<name>A0A6J2VSH8_CHACN</name>
<dbReference type="Pfam" id="PF07894">
    <property type="entry name" value="SACK1"/>
    <property type="match status" value="1"/>
</dbReference>
<dbReference type="InterPro" id="IPR050944">
    <property type="entry name" value="FAM83"/>
</dbReference>
<evidence type="ECO:0000256" key="1">
    <source>
        <dbReference type="ARBA" id="ARBA00004245"/>
    </source>
</evidence>
<dbReference type="PANTHER" id="PTHR16181:SF29">
    <property type="entry name" value="PROTEIN FAM83A-RELATED"/>
    <property type="match status" value="1"/>
</dbReference>
<sequence>MALSQCLEDSPGWRTPSVAQDLNFKDLYNERHRLALEELVAGGIGSFMEFLKKEKIPNFLSEDEIKRISRSTIVPRSISLIGEDALLDHSVSGTVDCSSVTYFPEISDIEPPILEMGWPAFTTGSFRGVTRAVAYFQPSYGECIYSCKEAARRMIKSAKEVIAIVTDSLTDLDIFRDLQEACTLRRVPVYVLLDQSSVSSFLQMCTNINVRLDDLRLMRVRTITGSTYFLRSGARITGKVHERFMLIDGNRVATGSYRFNWTDGKLNSSNLIELSGQITENFDEEFRILYAQSLPLNMRAPSSARNSGIYDHLLLKPPATPPPQPSQLVVPEPVLPVCMTSTPARPKAPEDQQPSKETEDKDHESNPVSDTSTFGDDWMEQKHRNEVLTSDVPPCLLKEVTDHATNTSAVDMMVPSPRPSCHISTQTSYSTVERAVQTERDTFLKPTKPANRVSLRPPIRCGPAPPDSSLRECFRKLTKERQYHYSTIRSKLDHMVSLLSQRRELVDLTNLALGSSPHRGRKAHQQEGRHVSGLVDNALMGTWPRSRCLH</sequence>
<dbReference type="PANTHER" id="PTHR16181">
    <property type="entry name" value="PROTEIN FAM83A-RELATED"/>
    <property type="match status" value="1"/>
</dbReference>
<dbReference type="GO" id="GO:0019901">
    <property type="term" value="F:protein kinase binding"/>
    <property type="evidence" value="ECO:0007669"/>
    <property type="project" value="TreeGrafter"/>
</dbReference>
<evidence type="ECO:0000259" key="6">
    <source>
        <dbReference type="Pfam" id="PF07894"/>
    </source>
</evidence>
<dbReference type="InterPro" id="IPR012461">
    <property type="entry name" value="SACK1"/>
</dbReference>
<dbReference type="GO" id="GO:1902480">
    <property type="term" value="P:protein localization to mitotic spindle"/>
    <property type="evidence" value="ECO:0007669"/>
    <property type="project" value="TreeGrafter"/>
</dbReference>
<comment type="subcellular location">
    <subcellularLocation>
        <location evidence="1">Cytoplasm</location>
        <location evidence="1">Cytoskeleton</location>
    </subcellularLocation>
</comment>
<evidence type="ECO:0000313" key="7">
    <source>
        <dbReference type="Proteomes" id="UP000504632"/>
    </source>
</evidence>
<dbReference type="GO" id="GO:1902808">
    <property type="term" value="P:positive regulation of cell cycle G1/S phase transition"/>
    <property type="evidence" value="ECO:0007669"/>
    <property type="project" value="TreeGrafter"/>
</dbReference>
<protein>
    <submittedName>
        <fullName evidence="8">Protein FAM83D</fullName>
    </submittedName>
</protein>
<dbReference type="FunFam" id="3.30.870.10:FF:000004">
    <property type="entry name" value="protein FAM83H isoform X2"/>
    <property type="match status" value="1"/>
</dbReference>
<keyword evidence="4" id="KW-0206">Cytoskeleton</keyword>
<evidence type="ECO:0000256" key="4">
    <source>
        <dbReference type="ARBA" id="ARBA00023212"/>
    </source>
</evidence>
<dbReference type="FunCoup" id="A0A6J2VSH8">
    <property type="interactions" value="1345"/>
</dbReference>
<dbReference type="SUPFAM" id="SSF56024">
    <property type="entry name" value="Phospholipase D/nuclease"/>
    <property type="match status" value="1"/>
</dbReference>
<dbReference type="GO" id="GO:0070372">
    <property type="term" value="P:regulation of ERK1 and ERK2 cascade"/>
    <property type="evidence" value="ECO:0007669"/>
    <property type="project" value="TreeGrafter"/>
</dbReference>
<dbReference type="InParanoid" id="A0A6J2VSH8"/>
<dbReference type="GeneID" id="115815343"/>
<dbReference type="CTD" id="81610"/>
<dbReference type="GO" id="GO:0007165">
    <property type="term" value="P:signal transduction"/>
    <property type="evidence" value="ECO:0007669"/>
    <property type="project" value="TreeGrafter"/>
</dbReference>
<evidence type="ECO:0000256" key="5">
    <source>
        <dbReference type="SAM" id="MobiDB-lite"/>
    </source>
</evidence>
<evidence type="ECO:0000313" key="8">
    <source>
        <dbReference type="RefSeq" id="XP_030634161.1"/>
    </source>
</evidence>
<dbReference type="Proteomes" id="UP000504632">
    <property type="component" value="Chromosome 6"/>
</dbReference>
<evidence type="ECO:0000256" key="2">
    <source>
        <dbReference type="ARBA" id="ARBA00006937"/>
    </source>
</evidence>
<dbReference type="GO" id="GO:0032006">
    <property type="term" value="P:regulation of TOR signaling"/>
    <property type="evidence" value="ECO:0007669"/>
    <property type="project" value="TreeGrafter"/>
</dbReference>
<dbReference type="Gene3D" id="3.30.870.10">
    <property type="entry name" value="Endonuclease Chain A"/>
    <property type="match status" value="1"/>
</dbReference>
<proteinExistence type="inferred from homology"/>
<dbReference type="AlphaFoldDB" id="A0A6J2VSH8"/>
<feature type="region of interest" description="Disordered" evidence="5">
    <location>
        <begin position="339"/>
        <end position="376"/>
    </location>
</feature>
<keyword evidence="3" id="KW-0963">Cytoplasm</keyword>
<feature type="domain" description="Scaffolding anchor of CK1" evidence="6">
    <location>
        <begin position="23"/>
        <end position="294"/>
    </location>
</feature>
<gene>
    <name evidence="8" type="primary">fam83d</name>
</gene>
<feature type="compositionally biased region" description="Basic and acidic residues" evidence="5">
    <location>
        <begin position="347"/>
        <end position="365"/>
    </location>
</feature>
<dbReference type="GO" id="GO:0005829">
    <property type="term" value="C:cytosol"/>
    <property type="evidence" value="ECO:0007669"/>
    <property type="project" value="TreeGrafter"/>
</dbReference>
<dbReference type="OrthoDB" id="9882762at2759"/>
<accession>A0A6J2VSH8</accession>
<organism evidence="7 8">
    <name type="scientific">Chanos chanos</name>
    <name type="common">Milkfish</name>
    <name type="synonym">Mugil chanos</name>
    <dbReference type="NCBI Taxonomy" id="29144"/>
    <lineage>
        <taxon>Eukaryota</taxon>
        <taxon>Metazoa</taxon>
        <taxon>Chordata</taxon>
        <taxon>Craniata</taxon>
        <taxon>Vertebrata</taxon>
        <taxon>Euteleostomi</taxon>
        <taxon>Actinopterygii</taxon>
        <taxon>Neopterygii</taxon>
        <taxon>Teleostei</taxon>
        <taxon>Ostariophysi</taxon>
        <taxon>Gonorynchiformes</taxon>
        <taxon>Chanidae</taxon>
        <taxon>Chanos</taxon>
    </lineage>
</organism>